<feature type="domain" description="FAD-binding" evidence="7">
    <location>
        <begin position="3"/>
        <end position="340"/>
    </location>
</feature>
<keyword evidence="2" id="KW-0285">Flavoprotein</keyword>
<dbReference type="GO" id="GO:0071949">
    <property type="term" value="F:FAD binding"/>
    <property type="evidence" value="ECO:0007669"/>
    <property type="project" value="InterPro"/>
</dbReference>
<dbReference type="InterPro" id="IPR036188">
    <property type="entry name" value="FAD/NAD-bd_sf"/>
</dbReference>
<evidence type="ECO:0000256" key="4">
    <source>
        <dbReference type="ARBA" id="ARBA00023002"/>
    </source>
</evidence>
<dbReference type="PANTHER" id="PTHR13789">
    <property type="entry name" value="MONOOXYGENASE"/>
    <property type="match status" value="1"/>
</dbReference>
<evidence type="ECO:0000256" key="2">
    <source>
        <dbReference type="ARBA" id="ARBA00022630"/>
    </source>
</evidence>
<dbReference type="EMBL" id="WWHY01000001">
    <property type="protein sequence ID" value="MYR35553.1"/>
    <property type="molecule type" value="Genomic_DNA"/>
</dbReference>
<dbReference type="Pfam" id="PF01494">
    <property type="entry name" value="FAD_binding_3"/>
    <property type="match status" value="1"/>
</dbReference>
<proteinExistence type="predicted"/>
<keyword evidence="5" id="KW-0503">Monooxygenase</keyword>
<sequence>MRIAVVGAGIAGLTLGLALAGTGVRVRIYERAPKLREVGAGIQLSPNAVRSLCRLGLDGHLRRVGVEAESIDRLAWDDGRLLSRTLLGTQCRDLYGAPYYTLHRADLHTGLTRALAPGTVRLDSACTSVAEHDGGVVLRFADGTVEEADVLVGADGIRSTVRASLMEDEPRPAGRSIYRGLIPADRLPWSPEPRVRLWMGKGQHCVCYPISGGRLVSFAATAPTVGPGEESWSAAGDPCELRDLYRDWDGTLRSILAIVEETGRWSLYDRAPVTRWSGDRTTLVGDAAHPMLPFMAQGANQAIEDAVVLAACLAQADGHRPAAALHHYERLRQERTTRVQNGSRARGDALHNADRTHDHPRVDHAEALRSLRERAWLYGYDAEFAIDPEGNAWTRPQSTPT</sequence>
<dbReference type="RefSeq" id="WP_161112164.1">
    <property type="nucleotide sequence ID" value="NZ_WWHY01000001.1"/>
</dbReference>
<dbReference type="Proteomes" id="UP000467124">
    <property type="component" value="Unassembled WGS sequence"/>
</dbReference>
<evidence type="ECO:0000256" key="6">
    <source>
        <dbReference type="SAM" id="MobiDB-lite"/>
    </source>
</evidence>
<evidence type="ECO:0000313" key="9">
    <source>
        <dbReference type="Proteomes" id="UP000467124"/>
    </source>
</evidence>
<dbReference type="SUPFAM" id="SSF51905">
    <property type="entry name" value="FAD/NAD(P)-binding domain"/>
    <property type="match status" value="1"/>
</dbReference>
<comment type="cofactor">
    <cofactor evidence="1">
        <name>FAD</name>
        <dbReference type="ChEBI" id="CHEBI:57692"/>
    </cofactor>
</comment>
<protein>
    <submittedName>
        <fullName evidence="8">NAD-binding protein</fullName>
    </submittedName>
</protein>
<dbReference type="InterPro" id="IPR050493">
    <property type="entry name" value="FAD-dep_Monooxygenase_BioMet"/>
</dbReference>
<dbReference type="PANTHER" id="PTHR13789:SF318">
    <property type="entry name" value="GERANYLGERANYL DIPHOSPHATE REDUCTASE"/>
    <property type="match status" value="1"/>
</dbReference>
<reference evidence="8 9" key="1">
    <citation type="journal article" date="2019" name="Nat. Commun.">
        <title>The antimicrobial potential of Streptomyces from insect microbiomes.</title>
        <authorList>
            <person name="Chevrette M.G."/>
            <person name="Carlson C.M."/>
            <person name="Ortega H.E."/>
            <person name="Thomas C."/>
            <person name="Ananiev G.E."/>
            <person name="Barns K.J."/>
            <person name="Book A.J."/>
            <person name="Cagnazzo J."/>
            <person name="Carlos C."/>
            <person name="Flanigan W."/>
            <person name="Grubbs K.J."/>
            <person name="Horn H.A."/>
            <person name="Hoffmann F.M."/>
            <person name="Klassen J.L."/>
            <person name="Knack J.J."/>
            <person name="Lewin G.R."/>
            <person name="McDonald B.R."/>
            <person name="Muller L."/>
            <person name="Melo W.G.P."/>
            <person name="Pinto-Tomas A.A."/>
            <person name="Schmitz A."/>
            <person name="Wendt-Pienkowski E."/>
            <person name="Wildman S."/>
            <person name="Zhao M."/>
            <person name="Zhang F."/>
            <person name="Bugni T.S."/>
            <person name="Andes D.R."/>
            <person name="Pupo M.T."/>
            <person name="Currie C.R."/>
        </authorList>
    </citation>
    <scope>NUCLEOTIDE SEQUENCE [LARGE SCALE GENOMIC DNA]</scope>
    <source>
        <strain evidence="8 9">SID5840</strain>
    </source>
</reference>
<dbReference type="InterPro" id="IPR002938">
    <property type="entry name" value="FAD-bd"/>
</dbReference>
<dbReference type="PRINTS" id="PR00420">
    <property type="entry name" value="RNGMNOXGNASE"/>
</dbReference>
<gene>
    <name evidence="8" type="ORF">GTW20_25650</name>
</gene>
<dbReference type="Gene3D" id="3.50.50.60">
    <property type="entry name" value="FAD/NAD(P)-binding domain"/>
    <property type="match status" value="1"/>
</dbReference>
<keyword evidence="3" id="KW-0274">FAD</keyword>
<evidence type="ECO:0000256" key="1">
    <source>
        <dbReference type="ARBA" id="ARBA00001974"/>
    </source>
</evidence>
<keyword evidence="4" id="KW-0560">Oxidoreductase</keyword>
<evidence type="ECO:0000256" key="3">
    <source>
        <dbReference type="ARBA" id="ARBA00022827"/>
    </source>
</evidence>
<dbReference type="AlphaFoldDB" id="A0A7K2J043"/>
<accession>A0A7K2J043</accession>
<evidence type="ECO:0000313" key="8">
    <source>
        <dbReference type="EMBL" id="MYR35553.1"/>
    </source>
</evidence>
<dbReference type="GO" id="GO:0004497">
    <property type="term" value="F:monooxygenase activity"/>
    <property type="evidence" value="ECO:0007669"/>
    <property type="project" value="UniProtKB-KW"/>
</dbReference>
<organism evidence="8 9">
    <name type="scientific">Nocardiopsis alba</name>
    <dbReference type="NCBI Taxonomy" id="53437"/>
    <lineage>
        <taxon>Bacteria</taxon>
        <taxon>Bacillati</taxon>
        <taxon>Actinomycetota</taxon>
        <taxon>Actinomycetes</taxon>
        <taxon>Streptosporangiales</taxon>
        <taxon>Nocardiopsidaceae</taxon>
        <taxon>Nocardiopsis</taxon>
    </lineage>
</organism>
<dbReference type="SUPFAM" id="SSF54373">
    <property type="entry name" value="FAD-linked reductases, C-terminal domain"/>
    <property type="match status" value="1"/>
</dbReference>
<name>A0A7K2J043_9ACTN</name>
<feature type="compositionally biased region" description="Basic and acidic residues" evidence="6">
    <location>
        <begin position="345"/>
        <end position="362"/>
    </location>
</feature>
<comment type="caution">
    <text evidence="8">The sequence shown here is derived from an EMBL/GenBank/DDBJ whole genome shotgun (WGS) entry which is preliminary data.</text>
</comment>
<feature type="region of interest" description="Disordered" evidence="6">
    <location>
        <begin position="336"/>
        <end position="362"/>
    </location>
</feature>
<evidence type="ECO:0000259" key="7">
    <source>
        <dbReference type="Pfam" id="PF01494"/>
    </source>
</evidence>
<evidence type="ECO:0000256" key="5">
    <source>
        <dbReference type="ARBA" id="ARBA00023033"/>
    </source>
</evidence>